<name>A0A0F9VSF5_9ZZZZ</name>
<dbReference type="EMBL" id="LAZR01000442">
    <property type="protein sequence ID" value="KKN68698.1"/>
    <property type="molecule type" value="Genomic_DNA"/>
</dbReference>
<protein>
    <submittedName>
        <fullName evidence="1">Uncharacterized protein</fullName>
    </submittedName>
</protein>
<dbReference type="AlphaFoldDB" id="A0A0F9VSF5"/>
<comment type="caution">
    <text evidence="1">The sequence shown here is derived from an EMBL/GenBank/DDBJ whole genome shotgun (WGS) entry which is preliminary data.</text>
</comment>
<evidence type="ECO:0000313" key="1">
    <source>
        <dbReference type="EMBL" id="KKN68698.1"/>
    </source>
</evidence>
<accession>A0A0F9VSF5</accession>
<proteinExistence type="predicted"/>
<sequence>MADLYLSLNHNQYKKLEEQLRNFKNIETTHTTVDQRFYHKAFRLDMGDLVLEIQGPRVMAPPIAEGVIEPMNPDDSIPKR</sequence>
<organism evidence="1">
    <name type="scientific">marine sediment metagenome</name>
    <dbReference type="NCBI Taxonomy" id="412755"/>
    <lineage>
        <taxon>unclassified sequences</taxon>
        <taxon>metagenomes</taxon>
        <taxon>ecological metagenomes</taxon>
    </lineage>
</organism>
<gene>
    <name evidence="1" type="ORF">LCGC14_0448890</name>
</gene>
<reference evidence="1" key="1">
    <citation type="journal article" date="2015" name="Nature">
        <title>Complex archaea that bridge the gap between prokaryotes and eukaryotes.</title>
        <authorList>
            <person name="Spang A."/>
            <person name="Saw J.H."/>
            <person name="Jorgensen S.L."/>
            <person name="Zaremba-Niedzwiedzka K."/>
            <person name="Martijn J."/>
            <person name="Lind A.E."/>
            <person name="van Eijk R."/>
            <person name="Schleper C."/>
            <person name="Guy L."/>
            <person name="Ettema T.J."/>
        </authorList>
    </citation>
    <scope>NUCLEOTIDE SEQUENCE</scope>
</reference>